<proteinExistence type="predicted"/>
<evidence type="ECO:0000313" key="1">
    <source>
        <dbReference type="EMBL" id="DAE12172.1"/>
    </source>
</evidence>
<dbReference type="EMBL" id="BK015544">
    <property type="protein sequence ID" value="DAE12172.1"/>
    <property type="molecule type" value="Genomic_DNA"/>
</dbReference>
<sequence length="37" mass="4160">MDCSCFCVVFLCCCPESFYHKVTYKMLRNADMVGTGG</sequence>
<protein>
    <submittedName>
        <fullName evidence="1">Regulated-SNARE-like domain</fullName>
    </submittedName>
</protein>
<organism evidence="1">
    <name type="scientific">Siphoviridae sp. ctMOb8</name>
    <dbReference type="NCBI Taxonomy" id="2825460"/>
    <lineage>
        <taxon>Viruses</taxon>
        <taxon>Duplodnaviria</taxon>
        <taxon>Heunggongvirae</taxon>
        <taxon>Uroviricota</taxon>
        <taxon>Caudoviricetes</taxon>
    </lineage>
</organism>
<name>A0A8S5Q0X8_9CAUD</name>
<reference evidence="1" key="1">
    <citation type="journal article" date="2021" name="Proc. Natl. Acad. Sci. U.S.A.">
        <title>A Catalog of Tens of Thousands of Viruses from Human Metagenomes Reveals Hidden Associations with Chronic Diseases.</title>
        <authorList>
            <person name="Tisza M.J."/>
            <person name="Buck C.B."/>
        </authorList>
    </citation>
    <scope>NUCLEOTIDE SEQUENCE</scope>
    <source>
        <strain evidence="1">CtMOb8</strain>
    </source>
</reference>
<accession>A0A8S5Q0X8</accession>